<evidence type="ECO:0000313" key="3">
    <source>
        <dbReference type="Proteomes" id="UP000075886"/>
    </source>
</evidence>
<dbReference type="SMART" id="SM00587">
    <property type="entry name" value="CHK"/>
    <property type="match status" value="1"/>
</dbReference>
<protein>
    <recommendedName>
        <fullName evidence="1">CHK kinase-like domain-containing protein</fullName>
    </recommendedName>
</protein>
<proteinExistence type="predicted"/>
<keyword evidence="3" id="KW-1185">Reference proteome</keyword>
<dbReference type="STRING" id="69004.A0A182QKN3"/>
<evidence type="ECO:0000313" key="2">
    <source>
        <dbReference type="EnsemblMetazoa" id="AFAF012152-PA"/>
    </source>
</evidence>
<organism evidence="2 3">
    <name type="scientific">Anopheles farauti</name>
    <dbReference type="NCBI Taxonomy" id="69004"/>
    <lineage>
        <taxon>Eukaryota</taxon>
        <taxon>Metazoa</taxon>
        <taxon>Ecdysozoa</taxon>
        <taxon>Arthropoda</taxon>
        <taxon>Hexapoda</taxon>
        <taxon>Insecta</taxon>
        <taxon>Pterygota</taxon>
        <taxon>Neoptera</taxon>
        <taxon>Endopterygota</taxon>
        <taxon>Diptera</taxon>
        <taxon>Nematocera</taxon>
        <taxon>Culicoidea</taxon>
        <taxon>Culicidae</taxon>
        <taxon>Anophelinae</taxon>
        <taxon>Anopheles</taxon>
    </lineage>
</organism>
<dbReference type="PANTHER" id="PTHR11012:SF19">
    <property type="entry name" value="CHK KINASE-LIKE DOMAIN-CONTAINING PROTEIN"/>
    <property type="match status" value="1"/>
</dbReference>
<reference evidence="3" key="1">
    <citation type="submission" date="2014-01" db="EMBL/GenBank/DDBJ databases">
        <title>The Genome Sequence of Anopheles farauti FAR1 (V2).</title>
        <authorList>
            <consortium name="The Broad Institute Genomics Platform"/>
            <person name="Neafsey D.E."/>
            <person name="Besansky N."/>
            <person name="Howell P."/>
            <person name="Walton C."/>
            <person name="Young S.K."/>
            <person name="Zeng Q."/>
            <person name="Gargeya S."/>
            <person name="Fitzgerald M."/>
            <person name="Haas B."/>
            <person name="Abouelleil A."/>
            <person name="Allen A.W."/>
            <person name="Alvarado L."/>
            <person name="Arachchi H.M."/>
            <person name="Berlin A.M."/>
            <person name="Chapman S.B."/>
            <person name="Gainer-Dewar J."/>
            <person name="Goldberg J."/>
            <person name="Griggs A."/>
            <person name="Gujja S."/>
            <person name="Hansen M."/>
            <person name="Howarth C."/>
            <person name="Imamovic A."/>
            <person name="Ireland A."/>
            <person name="Larimer J."/>
            <person name="McCowan C."/>
            <person name="Murphy C."/>
            <person name="Pearson M."/>
            <person name="Poon T.W."/>
            <person name="Priest M."/>
            <person name="Roberts A."/>
            <person name="Saif S."/>
            <person name="Shea T."/>
            <person name="Sisk P."/>
            <person name="Sykes S."/>
            <person name="Wortman J."/>
            <person name="Nusbaum C."/>
            <person name="Birren B."/>
        </authorList>
    </citation>
    <scope>NUCLEOTIDE SEQUENCE [LARGE SCALE GENOMIC DNA]</scope>
    <source>
        <strain evidence="3">FAR1</strain>
    </source>
</reference>
<dbReference type="InterPro" id="IPR011009">
    <property type="entry name" value="Kinase-like_dom_sf"/>
</dbReference>
<feature type="domain" description="CHK kinase-like" evidence="1">
    <location>
        <begin position="158"/>
        <end position="349"/>
    </location>
</feature>
<dbReference type="EMBL" id="AXCN02000040">
    <property type="status" value="NOT_ANNOTATED_CDS"/>
    <property type="molecule type" value="Genomic_DNA"/>
</dbReference>
<evidence type="ECO:0000259" key="1">
    <source>
        <dbReference type="SMART" id="SM00587"/>
    </source>
</evidence>
<accession>A0A182QKN3</accession>
<dbReference type="Proteomes" id="UP000075886">
    <property type="component" value="Unassembled WGS sequence"/>
</dbReference>
<sequence>MIVRFPISGQRRVISFRPKCDSSDRAMDAPAPELDWMDREYFTRVLEAYLHADVTVERFELTSGAPVGQNFMSAIVRATVQYRLASTQPNAPPDAVSLIVKTKLSNAELAEEVDQLNVFGIEKTVYGPVLKAVRELLTSFGDCTQFAPRFIYEDEHALVLEDLTVKGYRQPDRKARLDQAHMRLIVQKLAKFHAATAVLGRKNRDLFNTLASSSFNTEGNPVHLFYANAIQQCIEQTRTVPELNPYTEFLSEFLDRAIEREAKSYEREEGGFHVLNHGDMWLNNLLWRYDAQGAVVDVIMVDYQESFYGSPAFDLNHLLYTSANSAIQRAGFDELVQLYTDALQGALQTFKYDGPLPNLDTVRTAMDLKRDHALTVTTCIVPALILERSELATPENMLGDHEEAVRARAEIFSNPKFIEILCILLPRLAAGTASA</sequence>
<dbReference type="AlphaFoldDB" id="A0A182QKN3"/>
<name>A0A182QKN3_9DIPT</name>
<dbReference type="VEuPathDB" id="VectorBase:AFAF012152"/>
<dbReference type="PANTHER" id="PTHR11012">
    <property type="entry name" value="PROTEIN KINASE-LIKE DOMAIN-CONTAINING"/>
    <property type="match status" value="1"/>
</dbReference>
<reference evidence="2" key="2">
    <citation type="submission" date="2020-05" db="UniProtKB">
        <authorList>
            <consortium name="EnsemblMetazoa"/>
        </authorList>
    </citation>
    <scope>IDENTIFICATION</scope>
    <source>
        <strain evidence="2">FAR1</strain>
    </source>
</reference>
<dbReference type="Gene3D" id="3.90.1200.10">
    <property type="match status" value="1"/>
</dbReference>
<dbReference type="EnsemblMetazoa" id="AFAF012152-RA">
    <property type="protein sequence ID" value="AFAF012152-PA"/>
    <property type="gene ID" value="AFAF012152"/>
</dbReference>
<dbReference type="InterPro" id="IPR004119">
    <property type="entry name" value="EcKL"/>
</dbReference>
<dbReference type="InterPro" id="IPR015897">
    <property type="entry name" value="CHK_kinase-like"/>
</dbReference>
<dbReference type="SUPFAM" id="SSF56112">
    <property type="entry name" value="Protein kinase-like (PK-like)"/>
    <property type="match status" value="1"/>
</dbReference>
<dbReference type="Pfam" id="PF02958">
    <property type="entry name" value="EcKL"/>
    <property type="match status" value="1"/>
</dbReference>